<dbReference type="Gene3D" id="3.30.420.430">
    <property type="match status" value="1"/>
</dbReference>
<dbReference type="KEGG" id="ege:EM595_0282"/>
<sequence>MKSIPAAPSRHDADIARRKAQGVMSERPGAPVMPGYPPLPPELIPQPENPPVVPETPVEPERPSLPGWPDEPPSPPVMPEIPPVPVVPETPVEPERPSLPGFPDEPPSPPVMPEIPPVPVVPETPVEPERPSLPGFPDEPPSPPVMSSITPARTGPQAPSQPGLPENPHDPTIPAPPPTTPIVPIIPPTPVDPETPPGPAPRTPVIDGLYDRTSGDQPIDNFGASFDNAAMLKGTGEPSSYVAIFDARQQLMGYARVNTEGNWSYTLPQGLTGEHQLSARAVDMKTLQPVGEAGNAVDFTLYQMNIHLIYANNVANSGELKDGDRTEDSTPLIGGFTTPNTTLVIRENGNLLRTIHVDESGHWAYSPREPLGNGEREITFSVLDQYGNEHLSDSTFTLIIDAPVPEIPEPPELAPGPTIEGIYDNRNGEKLIENGGVSLDASPVLRGTGEPSTFVAIFYGDHQFSGFAWVNEQGNWHHSPQISSAGEQRFYAQSMDLNTGETIGVPGNSVEFTLYDLKINFALDNIGEDRNLLENGAHTDDTMPQLLGYVTPGTVIVVRDNGDLLHSFKVDGSGHWTFTPTSPLPGGQNDLTFNVKDSNGVEHSSDVQFTLHIDVPSTLSVNGLLEEPEALLFAAPAPEVNDGQPAAPTGFVPVAAPLLDEWNSASVDQ</sequence>
<dbReference type="PANTHER" id="PTHR48125:SF12">
    <property type="entry name" value="AT HOOK TRANSCRIPTION FACTOR FAMILY-RELATED"/>
    <property type="match status" value="1"/>
</dbReference>
<dbReference type="Pfam" id="PF19077">
    <property type="entry name" value="Big_13"/>
    <property type="match status" value="2"/>
</dbReference>
<feature type="domain" description="Bacterial Ig-like" evidence="2">
    <location>
        <begin position="314"/>
        <end position="401"/>
    </location>
</feature>
<feature type="compositionally biased region" description="Pro residues" evidence="1">
    <location>
        <begin position="103"/>
        <end position="122"/>
    </location>
</feature>
<evidence type="ECO:0000259" key="2">
    <source>
        <dbReference type="Pfam" id="PF19077"/>
    </source>
</evidence>
<feature type="domain" description="Bacterial Ig-like" evidence="2">
    <location>
        <begin position="535"/>
        <end position="614"/>
    </location>
</feature>
<dbReference type="InterPro" id="IPR013783">
    <property type="entry name" value="Ig-like_fold"/>
</dbReference>
<feature type="compositionally biased region" description="Pro residues" evidence="1">
    <location>
        <begin position="171"/>
        <end position="202"/>
    </location>
</feature>
<keyword evidence="4" id="KW-1185">Reference proteome</keyword>
<dbReference type="EMBL" id="LN907827">
    <property type="protein sequence ID" value="CUU22519.1"/>
    <property type="molecule type" value="Genomic_DNA"/>
</dbReference>
<accession>A0A0U5L1Z1</accession>
<reference evidence="4" key="1">
    <citation type="submission" date="2015-11" db="EMBL/GenBank/DDBJ databases">
        <authorList>
            <person name="Blom J."/>
        </authorList>
    </citation>
    <scope>NUCLEOTIDE SEQUENCE [LARGE SCALE GENOMIC DNA]</scope>
</reference>
<proteinExistence type="predicted"/>
<dbReference type="InterPro" id="IPR044016">
    <property type="entry name" value="Big_13"/>
</dbReference>
<dbReference type="STRING" id="1619313.EM595_0282"/>
<organism evidence="3 4">
    <name type="scientific">Duffyella gerundensis</name>
    <dbReference type="NCBI Taxonomy" id="1619313"/>
    <lineage>
        <taxon>Bacteria</taxon>
        <taxon>Pseudomonadati</taxon>
        <taxon>Pseudomonadota</taxon>
        <taxon>Gammaproteobacteria</taxon>
        <taxon>Enterobacterales</taxon>
        <taxon>Erwiniaceae</taxon>
        <taxon>Duffyella</taxon>
    </lineage>
</organism>
<feature type="compositionally biased region" description="Pro residues" evidence="1">
    <location>
        <begin position="34"/>
        <end position="54"/>
    </location>
</feature>
<name>A0A0U5L1Z1_9GAMM</name>
<evidence type="ECO:0000313" key="3">
    <source>
        <dbReference type="EMBL" id="CUU22519.1"/>
    </source>
</evidence>
<evidence type="ECO:0000256" key="1">
    <source>
        <dbReference type="SAM" id="MobiDB-lite"/>
    </source>
</evidence>
<protein>
    <recommendedName>
        <fullName evidence="2">Bacterial Ig-like domain-containing protein</fullName>
    </recommendedName>
</protein>
<dbReference type="PANTHER" id="PTHR48125">
    <property type="entry name" value="LP07818P1"/>
    <property type="match status" value="1"/>
</dbReference>
<dbReference type="Proteomes" id="UP000059419">
    <property type="component" value="Chromosome 1"/>
</dbReference>
<dbReference type="AlphaFoldDB" id="A0A0U5L1Z1"/>
<dbReference type="PATRIC" id="fig|1619313.3.peg.293"/>
<feature type="compositionally biased region" description="Pro residues" evidence="1">
    <location>
        <begin position="69"/>
        <end position="88"/>
    </location>
</feature>
<evidence type="ECO:0000313" key="4">
    <source>
        <dbReference type="Proteomes" id="UP000059419"/>
    </source>
</evidence>
<feature type="region of interest" description="Disordered" evidence="1">
    <location>
        <begin position="1"/>
        <end position="203"/>
    </location>
</feature>
<dbReference type="Gene3D" id="2.60.40.10">
    <property type="entry name" value="Immunoglobulins"/>
    <property type="match status" value="2"/>
</dbReference>
<gene>
    <name evidence="3" type="ORF">EM595_0282</name>
</gene>